<dbReference type="AlphaFoldDB" id="A0A6M3LPR7"/>
<protein>
    <submittedName>
        <fullName evidence="1">Uncharacterized protein</fullName>
    </submittedName>
</protein>
<reference evidence="1" key="1">
    <citation type="submission" date="2020-03" db="EMBL/GenBank/DDBJ databases">
        <title>The deep terrestrial virosphere.</title>
        <authorList>
            <person name="Holmfeldt K."/>
            <person name="Nilsson E."/>
            <person name="Simone D."/>
            <person name="Lopez-Fernandez M."/>
            <person name="Wu X."/>
            <person name="de Brujin I."/>
            <person name="Lundin D."/>
            <person name="Andersson A."/>
            <person name="Bertilsson S."/>
            <person name="Dopson M."/>
        </authorList>
    </citation>
    <scope>NUCLEOTIDE SEQUENCE</scope>
    <source>
        <strain evidence="1">MM415B06668</strain>
    </source>
</reference>
<gene>
    <name evidence="1" type="ORF">MM415B06668_0004</name>
</gene>
<sequence length="66" mass="7697">MNYNNWEGRTVKNHYGETYIETKDSEWSHRLQTWKDCLRGGNGKTECPCPMPYGHLMFGKRAGLSD</sequence>
<proteinExistence type="predicted"/>
<evidence type="ECO:0000313" key="1">
    <source>
        <dbReference type="EMBL" id="QJA97130.1"/>
    </source>
</evidence>
<organism evidence="1">
    <name type="scientific">viral metagenome</name>
    <dbReference type="NCBI Taxonomy" id="1070528"/>
    <lineage>
        <taxon>unclassified sequences</taxon>
        <taxon>metagenomes</taxon>
        <taxon>organismal metagenomes</taxon>
    </lineage>
</organism>
<name>A0A6M3LPR7_9ZZZZ</name>
<accession>A0A6M3LPR7</accession>
<dbReference type="EMBL" id="MT143465">
    <property type="protein sequence ID" value="QJA97130.1"/>
    <property type="molecule type" value="Genomic_DNA"/>
</dbReference>